<evidence type="ECO:0000256" key="1">
    <source>
        <dbReference type="SAM" id="Phobius"/>
    </source>
</evidence>
<keyword evidence="1" id="KW-1133">Transmembrane helix</keyword>
<organism evidence="2 3">
    <name type="scientific">Candidatus Amesbacteria bacterium GW2011_GWA2_47_11b</name>
    <dbReference type="NCBI Taxonomy" id="1618358"/>
    <lineage>
        <taxon>Bacteria</taxon>
        <taxon>Candidatus Amesiibacteriota</taxon>
    </lineage>
</organism>
<reference evidence="2 3" key="1">
    <citation type="journal article" date="2015" name="Nature">
        <title>rRNA introns, odd ribosomes, and small enigmatic genomes across a large radiation of phyla.</title>
        <authorList>
            <person name="Brown C.T."/>
            <person name="Hug L.A."/>
            <person name="Thomas B.C."/>
            <person name="Sharon I."/>
            <person name="Castelle C.J."/>
            <person name="Singh A."/>
            <person name="Wilkins M.J."/>
            <person name="Williams K.H."/>
            <person name="Banfield J.F."/>
        </authorList>
    </citation>
    <scope>NUCLEOTIDE SEQUENCE [LARGE SCALE GENOMIC DNA]</scope>
</reference>
<protein>
    <submittedName>
        <fullName evidence="2">Uncharacterized protein</fullName>
    </submittedName>
</protein>
<dbReference type="Proteomes" id="UP000034307">
    <property type="component" value="Unassembled WGS sequence"/>
</dbReference>
<sequence>DRFTGLKNRRGAGETRREDKVIPDFGILIWPVAKGFILVAFFLYIIFSFVVVRQVQLMTLTLEVGFETQLKILSYLHLAFAILVFLAALIVL</sequence>
<feature type="transmembrane region" description="Helical" evidence="1">
    <location>
        <begin position="72"/>
        <end position="91"/>
    </location>
</feature>
<name>A0A0G1TTI4_9BACT</name>
<proteinExistence type="predicted"/>
<keyword evidence="1" id="KW-0472">Membrane</keyword>
<accession>A0A0G1TTI4</accession>
<dbReference type="EMBL" id="LCNO01000015">
    <property type="protein sequence ID" value="KKU57493.1"/>
    <property type="molecule type" value="Genomic_DNA"/>
</dbReference>
<feature type="non-terminal residue" evidence="2">
    <location>
        <position position="1"/>
    </location>
</feature>
<keyword evidence="1" id="KW-0812">Transmembrane</keyword>
<comment type="caution">
    <text evidence="2">The sequence shown here is derived from an EMBL/GenBank/DDBJ whole genome shotgun (WGS) entry which is preliminary data.</text>
</comment>
<dbReference type="AlphaFoldDB" id="A0A0G1TTI4"/>
<evidence type="ECO:0000313" key="3">
    <source>
        <dbReference type="Proteomes" id="UP000034307"/>
    </source>
</evidence>
<dbReference type="Pfam" id="PF18901">
    <property type="entry name" value="DUF5657"/>
    <property type="match status" value="1"/>
</dbReference>
<evidence type="ECO:0000313" key="2">
    <source>
        <dbReference type="EMBL" id="KKU57493.1"/>
    </source>
</evidence>
<gene>
    <name evidence="2" type="ORF">UX80_C0015G0027</name>
</gene>
<dbReference type="InterPro" id="IPR043716">
    <property type="entry name" value="DUF5657"/>
</dbReference>
<feature type="transmembrane region" description="Helical" evidence="1">
    <location>
        <begin position="25"/>
        <end position="52"/>
    </location>
</feature>